<dbReference type="GO" id="GO:0008745">
    <property type="term" value="F:N-acetylmuramoyl-L-alanine amidase activity"/>
    <property type="evidence" value="ECO:0007669"/>
    <property type="project" value="UniProtKB-EC"/>
</dbReference>
<evidence type="ECO:0000313" key="5">
    <source>
        <dbReference type="EMBL" id="MFC7090213.1"/>
    </source>
</evidence>
<feature type="domain" description="MurNAc-LAA" evidence="4">
    <location>
        <begin position="67"/>
        <end position="180"/>
    </location>
</feature>
<evidence type="ECO:0000256" key="1">
    <source>
        <dbReference type="ARBA" id="ARBA00001561"/>
    </source>
</evidence>
<keyword evidence="3 5" id="KW-0378">Hydrolase</keyword>
<dbReference type="PANTHER" id="PTHR30404">
    <property type="entry name" value="N-ACETYLMURAMOYL-L-ALANINE AMIDASE"/>
    <property type="match status" value="1"/>
</dbReference>
<dbReference type="Pfam" id="PF01520">
    <property type="entry name" value="Amidase_3"/>
    <property type="match status" value="1"/>
</dbReference>
<dbReference type="Proteomes" id="UP001596411">
    <property type="component" value="Unassembled WGS sequence"/>
</dbReference>
<reference evidence="6" key="1">
    <citation type="journal article" date="2019" name="Int. J. Syst. Evol. Microbiol.">
        <title>The Global Catalogue of Microorganisms (GCM) 10K type strain sequencing project: providing services to taxonomists for standard genome sequencing and annotation.</title>
        <authorList>
            <consortium name="The Broad Institute Genomics Platform"/>
            <consortium name="The Broad Institute Genome Sequencing Center for Infectious Disease"/>
            <person name="Wu L."/>
            <person name="Ma J."/>
        </authorList>
    </citation>
    <scope>NUCLEOTIDE SEQUENCE [LARGE SCALE GENOMIC DNA]</scope>
    <source>
        <strain evidence="6">CGMCC 1.13666</strain>
    </source>
</reference>
<name>A0ABW2EZR4_9GAMM</name>
<comment type="catalytic activity">
    <reaction evidence="1">
        <text>Hydrolyzes the link between N-acetylmuramoyl residues and L-amino acid residues in certain cell-wall glycopeptides.</text>
        <dbReference type="EC" id="3.5.1.28"/>
    </reaction>
</comment>
<comment type="caution">
    <text evidence="5">The sequence shown here is derived from an EMBL/GenBank/DDBJ whole genome shotgun (WGS) entry which is preliminary data.</text>
</comment>
<dbReference type="PANTHER" id="PTHR30404:SF0">
    <property type="entry name" value="N-ACETYLMURAMOYL-L-ALANINE AMIDASE AMIC"/>
    <property type="match status" value="1"/>
</dbReference>
<dbReference type="Gene3D" id="3.40.630.40">
    <property type="entry name" value="Zn-dependent exopeptidases"/>
    <property type="match status" value="1"/>
</dbReference>
<evidence type="ECO:0000259" key="4">
    <source>
        <dbReference type="SMART" id="SM00646"/>
    </source>
</evidence>
<dbReference type="EC" id="3.5.1.28" evidence="2"/>
<gene>
    <name evidence="5" type="ORF">ACFQH5_11710</name>
</gene>
<proteinExistence type="predicted"/>
<protein>
    <recommendedName>
        <fullName evidence="2">N-acetylmuramoyl-L-alanine amidase</fullName>
        <ecNumber evidence="2">3.5.1.28</ecNumber>
    </recommendedName>
</protein>
<dbReference type="SMART" id="SM00646">
    <property type="entry name" value="Ami_3"/>
    <property type="match status" value="1"/>
</dbReference>
<evidence type="ECO:0000313" key="6">
    <source>
        <dbReference type="Proteomes" id="UP001596411"/>
    </source>
</evidence>
<sequence>MRHYAALQEKSLFISAGHSDSDPGAVGHGRTEADIVLEFRDLLADYLRARVIFDKDGAPGQNLPLRDAIGAAKAHDLAVEFHCNAAASPAATGVETLSHGHHYPLGNALCRAIADTLGIANRGAKGEASGQHSRLAFVSQGGGLIVELFFVSNKHDLAKYIANRGRLVAAIGDVLVNAICQDIEPEVHAA</sequence>
<dbReference type="RefSeq" id="WP_346064173.1">
    <property type="nucleotide sequence ID" value="NZ_BAAADR010000045.1"/>
</dbReference>
<dbReference type="InterPro" id="IPR050695">
    <property type="entry name" value="N-acetylmuramoyl_amidase_3"/>
</dbReference>
<dbReference type="InterPro" id="IPR002508">
    <property type="entry name" value="MurNAc-LAA_cat"/>
</dbReference>
<organism evidence="5 6">
    <name type="scientific">Halomonas salifodinae</name>
    <dbReference type="NCBI Taxonomy" id="438745"/>
    <lineage>
        <taxon>Bacteria</taxon>
        <taxon>Pseudomonadati</taxon>
        <taxon>Pseudomonadota</taxon>
        <taxon>Gammaproteobacteria</taxon>
        <taxon>Oceanospirillales</taxon>
        <taxon>Halomonadaceae</taxon>
        <taxon>Halomonas</taxon>
    </lineage>
</organism>
<dbReference type="CDD" id="cd02696">
    <property type="entry name" value="MurNAc-LAA"/>
    <property type="match status" value="1"/>
</dbReference>
<dbReference type="EMBL" id="JBHSZP010000023">
    <property type="protein sequence ID" value="MFC7090213.1"/>
    <property type="molecule type" value="Genomic_DNA"/>
</dbReference>
<keyword evidence="6" id="KW-1185">Reference proteome</keyword>
<evidence type="ECO:0000256" key="2">
    <source>
        <dbReference type="ARBA" id="ARBA00011901"/>
    </source>
</evidence>
<accession>A0ABW2EZR4</accession>
<evidence type="ECO:0000256" key="3">
    <source>
        <dbReference type="ARBA" id="ARBA00022801"/>
    </source>
</evidence>
<dbReference type="SUPFAM" id="SSF53187">
    <property type="entry name" value="Zn-dependent exopeptidases"/>
    <property type="match status" value="1"/>
</dbReference>